<comment type="caution">
    <text evidence="1">The sequence shown here is derived from an EMBL/GenBank/DDBJ whole genome shotgun (WGS) entry which is preliminary data.</text>
</comment>
<dbReference type="OrthoDB" id="9153755at2"/>
<dbReference type="STRING" id="1033802.SSPSH_002622"/>
<name>U2E3V6_9GAMM</name>
<dbReference type="EMBL" id="AFNV02000018">
    <property type="protein sequence ID" value="ERJ18526.1"/>
    <property type="molecule type" value="Genomic_DNA"/>
</dbReference>
<evidence type="ECO:0000313" key="2">
    <source>
        <dbReference type="Proteomes" id="UP000006242"/>
    </source>
</evidence>
<reference evidence="1 2" key="1">
    <citation type="journal article" date="2011" name="J. Bacteriol.">
        <title>Genome sequence of Salinisphaera shabanensis, a gammaproteobacterium from the harsh, variable environment of the brine-seawater interface of the Shaban Deep in the Red Sea.</title>
        <authorList>
            <person name="Antunes A."/>
            <person name="Alam I."/>
            <person name="Bajic V.B."/>
            <person name="Stingl U."/>
        </authorList>
    </citation>
    <scope>NUCLEOTIDE SEQUENCE [LARGE SCALE GENOMIC DNA]</scope>
    <source>
        <strain evidence="1 2">E1L3A</strain>
    </source>
</reference>
<dbReference type="eggNOG" id="COG5338">
    <property type="taxonomic scope" value="Bacteria"/>
</dbReference>
<dbReference type="AlphaFoldDB" id="U2E3V6"/>
<dbReference type="InterPro" id="IPR018759">
    <property type="entry name" value="BBP2_2"/>
</dbReference>
<evidence type="ECO:0000313" key="1">
    <source>
        <dbReference type="EMBL" id="ERJ18526.1"/>
    </source>
</evidence>
<gene>
    <name evidence="1" type="ORF">SSPSH_002622</name>
</gene>
<keyword evidence="2" id="KW-1185">Reference proteome</keyword>
<dbReference type="Pfam" id="PF10082">
    <property type="entry name" value="BBP2_2"/>
    <property type="match status" value="1"/>
</dbReference>
<accession>U2E3V6</accession>
<reference evidence="1 2" key="2">
    <citation type="journal article" date="2013" name="PLoS ONE">
        <title>INDIGO - INtegrated Data Warehouse of MIcrobial GenOmes with Examples from the Red Sea Extremophiles.</title>
        <authorList>
            <person name="Alam I."/>
            <person name="Antunes A."/>
            <person name="Kamau A.A."/>
            <person name="Ba Alawi W."/>
            <person name="Kalkatawi M."/>
            <person name="Stingl U."/>
            <person name="Bajic V.B."/>
        </authorList>
    </citation>
    <scope>NUCLEOTIDE SEQUENCE [LARGE SCALE GENOMIC DNA]</scope>
    <source>
        <strain evidence="1 2">E1L3A</strain>
    </source>
</reference>
<sequence>MRRIELHYVLAVSIVALPYSAGAAELRLSPYVETGISRDSNLYAAPEAEREADTQRRATVGADARWGMSRQELSLHIDLSRLNYVKNTRLDHTAYHGNFVWNYEIGNAFRGQLYYNRSRELTGFENRNSRAQDFIRLSNPGVETTLAVTPHWQVVGGVDYRMRRHTLDSERRYDRNEAESRLALRYIGARGATFTAGVQRIDGRYPERNPNDVLARRFVQHEPFGRLDWRFSGISRVQLRAGYAHRDNRGGQSEDYSSPTARLRYIRDISAKTQLSFALSQDIYSADNVDANAVRNRGARVELNWEYSPAIAVTAHAGWDRRDYQLTSTAEDRRNDEVRDYGLDLTWSPLRQVSFIASGQRVIRESNQPEFGYREWIGGVAVRITLDPEPR</sequence>
<protein>
    <submittedName>
        <fullName evidence="1">Uncharacterized protein</fullName>
    </submittedName>
</protein>
<organism evidence="1 2">
    <name type="scientific">Salinisphaera shabanensis E1L3A</name>
    <dbReference type="NCBI Taxonomy" id="1033802"/>
    <lineage>
        <taxon>Bacteria</taxon>
        <taxon>Pseudomonadati</taxon>
        <taxon>Pseudomonadota</taxon>
        <taxon>Gammaproteobacteria</taxon>
        <taxon>Salinisphaerales</taxon>
        <taxon>Salinisphaeraceae</taxon>
        <taxon>Salinisphaera</taxon>
    </lineage>
</organism>
<proteinExistence type="predicted"/>
<dbReference type="RefSeq" id="WP_006914696.1">
    <property type="nucleotide sequence ID" value="NZ_AFNV02000018.1"/>
</dbReference>
<dbReference type="Proteomes" id="UP000006242">
    <property type="component" value="Unassembled WGS sequence"/>
</dbReference>